<accession>A0AAQ3U470</accession>
<sequence length="320" mass="37393">MESYRRGQSEMARPRHLDAHPRPLVPLAALHRLFLKQVTVMLSAKEDPMRREAMLEEMKALEKNKTWELVDLPLAYPEGKVERYKACLVAKGYTQTYGIDYEETFAPVAKMNSIRTLILCAANLNWVIYQMDVKNAFLHCDLHEEAYMHIPPSFETSRTSRFRLAMKKIGYSQSNADHTMFYKHNMGKVHVLIVYEDDIMIMGDDYLEGTKAFSFLKDSILDLLQETCMTRFRPATTPIEQNHHLIRDSRKPMDHECYQRLVVSEFMRDPRDVLERVYYTIVKEVFKLSAIPMLIGQAHWMIDVQLWGTKCTESGLSSWL</sequence>
<evidence type="ECO:0000313" key="2">
    <source>
        <dbReference type="EMBL" id="WVZ85035.1"/>
    </source>
</evidence>
<keyword evidence="3" id="KW-1185">Reference proteome</keyword>
<name>A0AAQ3U470_PASNO</name>
<dbReference type="Proteomes" id="UP001341281">
    <property type="component" value="Chromosome 07"/>
</dbReference>
<reference evidence="2 3" key="1">
    <citation type="submission" date="2024-02" db="EMBL/GenBank/DDBJ databases">
        <title>High-quality chromosome-scale genome assembly of Pensacola bahiagrass (Paspalum notatum Flugge var. saurae).</title>
        <authorList>
            <person name="Vega J.M."/>
            <person name="Podio M."/>
            <person name="Orjuela J."/>
            <person name="Siena L.A."/>
            <person name="Pessino S.C."/>
            <person name="Combes M.C."/>
            <person name="Mariac C."/>
            <person name="Albertini E."/>
            <person name="Pupilli F."/>
            <person name="Ortiz J.P.A."/>
            <person name="Leblanc O."/>
        </authorList>
    </citation>
    <scope>NUCLEOTIDE SEQUENCE [LARGE SCALE GENOMIC DNA]</scope>
    <source>
        <strain evidence="2">R1</strain>
        <tissue evidence="2">Leaf</tissue>
    </source>
</reference>
<proteinExistence type="predicted"/>
<dbReference type="InterPro" id="IPR043502">
    <property type="entry name" value="DNA/RNA_pol_sf"/>
</dbReference>
<organism evidence="2 3">
    <name type="scientific">Paspalum notatum var. saurae</name>
    <dbReference type="NCBI Taxonomy" id="547442"/>
    <lineage>
        <taxon>Eukaryota</taxon>
        <taxon>Viridiplantae</taxon>
        <taxon>Streptophyta</taxon>
        <taxon>Embryophyta</taxon>
        <taxon>Tracheophyta</taxon>
        <taxon>Spermatophyta</taxon>
        <taxon>Magnoliopsida</taxon>
        <taxon>Liliopsida</taxon>
        <taxon>Poales</taxon>
        <taxon>Poaceae</taxon>
        <taxon>PACMAD clade</taxon>
        <taxon>Panicoideae</taxon>
        <taxon>Andropogonodae</taxon>
        <taxon>Paspaleae</taxon>
        <taxon>Paspalinae</taxon>
        <taxon>Paspalum</taxon>
    </lineage>
</organism>
<dbReference type="EMBL" id="CP144751">
    <property type="protein sequence ID" value="WVZ85035.1"/>
    <property type="molecule type" value="Genomic_DNA"/>
</dbReference>
<evidence type="ECO:0000259" key="1">
    <source>
        <dbReference type="Pfam" id="PF07727"/>
    </source>
</evidence>
<dbReference type="PANTHER" id="PTHR43383">
    <property type="entry name" value="NODULIN 6"/>
    <property type="match status" value="1"/>
</dbReference>
<evidence type="ECO:0000313" key="3">
    <source>
        <dbReference type="Proteomes" id="UP001341281"/>
    </source>
</evidence>
<dbReference type="Pfam" id="PF07727">
    <property type="entry name" value="RVT_2"/>
    <property type="match status" value="1"/>
</dbReference>
<gene>
    <name evidence="2" type="ORF">U9M48_031998</name>
</gene>
<dbReference type="PANTHER" id="PTHR43383:SF2">
    <property type="entry name" value="AMIDOHYDROLASE 2 FAMILY PROTEIN"/>
    <property type="match status" value="1"/>
</dbReference>
<protein>
    <recommendedName>
        <fullName evidence="1">Reverse transcriptase Ty1/copia-type domain-containing protein</fullName>
    </recommendedName>
</protein>
<dbReference type="InterPro" id="IPR013103">
    <property type="entry name" value="RVT_2"/>
</dbReference>
<dbReference type="AlphaFoldDB" id="A0AAQ3U470"/>
<dbReference type="SUPFAM" id="SSF56672">
    <property type="entry name" value="DNA/RNA polymerases"/>
    <property type="match status" value="1"/>
</dbReference>
<feature type="domain" description="Reverse transcriptase Ty1/copia-type" evidence="1">
    <location>
        <begin position="80"/>
        <end position="157"/>
    </location>
</feature>